<evidence type="ECO:0000313" key="2">
    <source>
        <dbReference type="Proteomes" id="UP000316626"/>
    </source>
</evidence>
<proteinExistence type="predicted"/>
<comment type="caution">
    <text evidence="1">The sequence shown here is derived from an EMBL/GenBank/DDBJ whole genome shotgun (WGS) entry which is preliminary data.</text>
</comment>
<name>A0A544TNL0_9BACI</name>
<gene>
    <name evidence="1" type="ORF">FG384_14345</name>
</gene>
<reference evidence="1 2" key="1">
    <citation type="submission" date="2019-06" db="EMBL/GenBank/DDBJ databases">
        <title>Psychrobacillus vulpis sp. nov., a new species isolated from feces of a red fox that inhabits in The Tablas de Daimiel Natural Park, Albacete, Spain.</title>
        <authorList>
            <person name="Rodriguez M."/>
            <person name="Reina J.C."/>
            <person name="Bejar V."/>
            <person name="Llamas I."/>
        </authorList>
    </citation>
    <scope>NUCLEOTIDE SEQUENCE [LARGE SCALE GENOMIC DNA]</scope>
    <source>
        <strain evidence="1 2">Z8</strain>
    </source>
</reference>
<dbReference type="Proteomes" id="UP000316626">
    <property type="component" value="Unassembled WGS sequence"/>
</dbReference>
<accession>A0A544TNL0</accession>
<keyword evidence="2" id="KW-1185">Reference proteome</keyword>
<sequence>MIGNSKPKSIFLLLMITFIMTGCISKEDRSILEKAKGDGLTYSEYFKSVDELDHRQNVIYYKPLPIDKMLALVPESMKKSVHLVNSKKLPFEVNEQTAYVVTSKDEQGNLQNQLQLTYLNNSEYGQPEEFLIISVTEVDENPLEKYDFSKEKTDTVGNEIKKEILTDEIPIFHQVINTNGGLAYRYYMYNEKEERVGTMVTSANELYSYYNGHLYHVGYWVENQNTKGVQEEILQVTKEFILSK</sequence>
<evidence type="ECO:0008006" key="3">
    <source>
        <dbReference type="Google" id="ProtNLM"/>
    </source>
</evidence>
<dbReference type="AlphaFoldDB" id="A0A544TNL0"/>
<dbReference type="PROSITE" id="PS51257">
    <property type="entry name" value="PROKAR_LIPOPROTEIN"/>
    <property type="match status" value="1"/>
</dbReference>
<dbReference type="OrthoDB" id="1116171at2"/>
<protein>
    <recommendedName>
        <fullName evidence="3">Lipoprotein</fullName>
    </recommendedName>
</protein>
<evidence type="ECO:0000313" key="1">
    <source>
        <dbReference type="EMBL" id="TQR18999.1"/>
    </source>
</evidence>
<dbReference type="EMBL" id="VDGI01000017">
    <property type="protein sequence ID" value="TQR18999.1"/>
    <property type="molecule type" value="Genomic_DNA"/>
</dbReference>
<dbReference type="RefSeq" id="WP_142643295.1">
    <property type="nucleotide sequence ID" value="NZ_VDGI01000017.1"/>
</dbReference>
<organism evidence="1 2">
    <name type="scientific">Psychrobacillus vulpis</name>
    <dbReference type="NCBI Taxonomy" id="2325572"/>
    <lineage>
        <taxon>Bacteria</taxon>
        <taxon>Bacillati</taxon>
        <taxon>Bacillota</taxon>
        <taxon>Bacilli</taxon>
        <taxon>Bacillales</taxon>
        <taxon>Bacillaceae</taxon>
        <taxon>Psychrobacillus</taxon>
    </lineage>
</organism>